<dbReference type="Proteomes" id="UP000184330">
    <property type="component" value="Unassembled WGS sequence"/>
</dbReference>
<evidence type="ECO:0000313" key="3">
    <source>
        <dbReference type="Proteomes" id="UP000184330"/>
    </source>
</evidence>
<feature type="compositionally biased region" description="Polar residues" evidence="1">
    <location>
        <begin position="525"/>
        <end position="536"/>
    </location>
</feature>
<gene>
    <name evidence="2" type="ORF">PAC_00066</name>
</gene>
<sequence>MLEVAALVVAVVSAIFAATGHGSILGRLWHALKSRFGHLCGSIHFLQGLGRQQLSNDLHHMFAFDTGLRSAVQQHYLPHVQTTRTADGYDQYDEGSGVTLPAGKLHPDCTKNEALRPGICQSFEHGSLTSHKASRLTFVAFNILKKDLFPLSVTSFRISHPLPSPSIRPLRASRPILSPPELFAASSKRPTPPTSAMPSDWELVHRRNGSNAMNPYGAGPYGNSDGGVVTYQPPGGRQLPVEFTATNKNASFSFKGPAGSPTTFFALQIGAAKLRRLFERDLWELAVGGGVEMCCSGDSQNTIPIHNLLQSNVQKLPPIFILISTAFIEAYDLNISKDGPHGRPVKVATPPSSTVDQKLGCDGWRHDEAQPYFSTCRPVRKILFKPQTTNLPTQQAKQAFIMSQLVRVENFTPARISADNRGDRVVYQSRNSKDKTSFVACSSPNSPHAAQLAQIALAVQSDKNERRDAPRRGFLSAPISYFQRQIGIAPEPEQPRRLLACGETYQEKPKAFPYPEAAESDEEWSSTASDPYQTRAVSVPSTQPPVPEPQQPTYRYPSQDSGFAPLITAVPVVTTLQHRVPSNQAVTYAQQPQVTRFHDEERISYTVRGANGKLYVSAPAGSSEAQMFDEVARVGSEQKKSLIVVGTEIGVEDRLDDLRRIA</sequence>
<keyword evidence="3" id="KW-1185">Reference proteome</keyword>
<evidence type="ECO:0000313" key="2">
    <source>
        <dbReference type="EMBL" id="CZR50194.1"/>
    </source>
</evidence>
<organism evidence="2 3">
    <name type="scientific">Phialocephala subalpina</name>
    <dbReference type="NCBI Taxonomy" id="576137"/>
    <lineage>
        <taxon>Eukaryota</taxon>
        <taxon>Fungi</taxon>
        <taxon>Dikarya</taxon>
        <taxon>Ascomycota</taxon>
        <taxon>Pezizomycotina</taxon>
        <taxon>Leotiomycetes</taxon>
        <taxon>Helotiales</taxon>
        <taxon>Mollisiaceae</taxon>
        <taxon>Phialocephala</taxon>
        <taxon>Phialocephala fortinii species complex</taxon>
    </lineage>
</organism>
<dbReference type="EMBL" id="FJOG01000001">
    <property type="protein sequence ID" value="CZR50194.1"/>
    <property type="molecule type" value="Genomic_DNA"/>
</dbReference>
<protein>
    <submittedName>
        <fullName evidence="2">Uncharacterized protein</fullName>
    </submittedName>
</protein>
<proteinExistence type="predicted"/>
<dbReference type="AlphaFoldDB" id="A0A1L7WBN8"/>
<evidence type="ECO:0000256" key="1">
    <source>
        <dbReference type="SAM" id="MobiDB-lite"/>
    </source>
</evidence>
<dbReference type="OrthoDB" id="3561641at2759"/>
<accession>A0A1L7WBN8</accession>
<name>A0A1L7WBN8_9HELO</name>
<feature type="region of interest" description="Disordered" evidence="1">
    <location>
        <begin position="514"/>
        <end position="560"/>
    </location>
</feature>
<reference evidence="2 3" key="1">
    <citation type="submission" date="2016-03" db="EMBL/GenBank/DDBJ databases">
        <authorList>
            <person name="Ploux O."/>
        </authorList>
    </citation>
    <scope>NUCLEOTIDE SEQUENCE [LARGE SCALE GENOMIC DNA]</scope>
    <source>
        <strain evidence="2 3">UAMH 11012</strain>
    </source>
</reference>